<feature type="chain" id="PRO_5002642506" description="DUF5723 domain-containing protein" evidence="1">
    <location>
        <begin position="25"/>
        <end position="505"/>
    </location>
</feature>
<feature type="signal peptide" evidence="1">
    <location>
        <begin position="1"/>
        <end position="24"/>
    </location>
</feature>
<sequence>MRQLLQLLTLAGILLGGLYQHTQAQNNPAVLYGSHFHQQAARLNPSKLGDSYNDLDITGLPLPLPTFNLYSWGGNNRLNAKDFQKYFISGGNTVDNAIIEEFVGRFGNKNIVGVGAQLQLFGVAFKINKKTKVMDMNNPDLADIPVIKRDEIVTISLGWNERMAASVRLSPEMLAFAWKGNGHPDFLDKTVDLGNTKINAYWLREFALGAAMPIYKGLDINVRAGVRLKYLQGMAAMRSRRANATILTQSAENGGTITTNIDYFSNFSSPVPVDEKGEFEELPTKKFLGDDNFPRLPAQGSGFGVDLGVTVTLQDRFVGTFSLVDVGGVRFKRRISNFKLNNQITFDGIEVPADPSTGLLGGADGILDSLINNFELERTFDKFSIPLPTRMMFQAEYKVPRVDKKGRKYNKHHFFLTYIQGFGEYGISTARPSFTAAYSHNLGQQVSMGLSATSGGYSGFGIGSFMSFKLGYYRLGFGTNNITALLLRSGGKGADISFNISTAFR</sequence>
<evidence type="ECO:0000259" key="2">
    <source>
        <dbReference type="Pfam" id="PF18990"/>
    </source>
</evidence>
<evidence type="ECO:0000313" key="4">
    <source>
        <dbReference type="Proteomes" id="UP000004095"/>
    </source>
</evidence>
<dbReference type="eggNOG" id="ENOG5032WPB">
    <property type="taxonomic scope" value="Bacteria"/>
</dbReference>
<dbReference type="RefSeq" id="WP_002702980.1">
    <property type="nucleotide sequence ID" value="NZ_AAWS01000050.1"/>
</dbReference>
<dbReference type="AlphaFoldDB" id="A1ZW90"/>
<name>A1ZW90_MICM2</name>
<keyword evidence="4" id="KW-1185">Reference proteome</keyword>
<reference evidence="3 4" key="1">
    <citation type="submission" date="2007-01" db="EMBL/GenBank/DDBJ databases">
        <authorList>
            <person name="Haygood M."/>
            <person name="Podell S."/>
            <person name="Anderson C."/>
            <person name="Hopkinson B."/>
            <person name="Roe K."/>
            <person name="Barbeau K."/>
            <person name="Gaasterland T."/>
            <person name="Ferriera S."/>
            <person name="Johnson J."/>
            <person name="Kravitz S."/>
            <person name="Beeson K."/>
            <person name="Sutton G."/>
            <person name="Rogers Y.-H."/>
            <person name="Friedman R."/>
            <person name="Frazier M."/>
            <person name="Venter J.C."/>
        </authorList>
    </citation>
    <scope>NUCLEOTIDE SEQUENCE [LARGE SCALE GENOMIC DNA]</scope>
    <source>
        <strain evidence="3 4">ATCC 23134</strain>
    </source>
</reference>
<evidence type="ECO:0000256" key="1">
    <source>
        <dbReference type="SAM" id="SignalP"/>
    </source>
</evidence>
<keyword evidence="1" id="KW-0732">Signal</keyword>
<dbReference type="Proteomes" id="UP000004095">
    <property type="component" value="Unassembled WGS sequence"/>
</dbReference>
<accession>A1ZW90</accession>
<protein>
    <recommendedName>
        <fullName evidence="2">DUF5723 domain-containing protein</fullName>
    </recommendedName>
</protein>
<dbReference type="Pfam" id="PF18990">
    <property type="entry name" value="DUF5723"/>
    <property type="match status" value="1"/>
</dbReference>
<dbReference type="InterPro" id="IPR043781">
    <property type="entry name" value="DUF5723"/>
</dbReference>
<proteinExistence type="predicted"/>
<feature type="domain" description="DUF5723" evidence="2">
    <location>
        <begin position="154"/>
        <end position="475"/>
    </location>
</feature>
<dbReference type="OrthoDB" id="973991at2"/>
<organism evidence="3 4">
    <name type="scientific">Microscilla marina ATCC 23134</name>
    <dbReference type="NCBI Taxonomy" id="313606"/>
    <lineage>
        <taxon>Bacteria</taxon>
        <taxon>Pseudomonadati</taxon>
        <taxon>Bacteroidota</taxon>
        <taxon>Cytophagia</taxon>
        <taxon>Cytophagales</taxon>
        <taxon>Microscillaceae</taxon>
        <taxon>Microscilla</taxon>
    </lineage>
</organism>
<dbReference type="EMBL" id="AAWS01000050">
    <property type="protein sequence ID" value="EAY25328.1"/>
    <property type="molecule type" value="Genomic_DNA"/>
</dbReference>
<evidence type="ECO:0000313" key="3">
    <source>
        <dbReference type="EMBL" id="EAY25328.1"/>
    </source>
</evidence>
<comment type="caution">
    <text evidence="3">The sequence shown here is derived from an EMBL/GenBank/DDBJ whole genome shotgun (WGS) entry which is preliminary data.</text>
</comment>
<gene>
    <name evidence="3" type="ORF">M23134_04509</name>
</gene>